<gene>
    <name evidence="1" type="ORF">SMN809_LOCUS66522</name>
</gene>
<proteinExistence type="predicted"/>
<dbReference type="Proteomes" id="UP000676336">
    <property type="component" value="Unassembled WGS sequence"/>
</dbReference>
<evidence type="ECO:0000313" key="2">
    <source>
        <dbReference type="Proteomes" id="UP000676336"/>
    </source>
</evidence>
<accession>A0A8S3GY56</accession>
<evidence type="ECO:0000313" key="1">
    <source>
        <dbReference type="EMBL" id="CAF5173226.1"/>
    </source>
</evidence>
<protein>
    <submittedName>
        <fullName evidence="1">Uncharacterized protein</fullName>
    </submittedName>
</protein>
<dbReference type="AlphaFoldDB" id="A0A8S3GY56"/>
<name>A0A8S3GY56_9BILA</name>
<organism evidence="1 2">
    <name type="scientific">Rotaria magnacalcarata</name>
    <dbReference type="NCBI Taxonomy" id="392030"/>
    <lineage>
        <taxon>Eukaryota</taxon>
        <taxon>Metazoa</taxon>
        <taxon>Spiralia</taxon>
        <taxon>Gnathifera</taxon>
        <taxon>Rotifera</taxon>
        <taxon>Eurotatoria</taxon>
        <taxon>Bdelloidea</taxon>
        <taxon>Philodinida</taxon>
        <taxon>Philodinidae</taxon>
        <taxon>Rotaria</taxon>
    </lineage>
</organism>
<dbReference type="EMBL" id="CAJOBI010313521">
    <property type="protein sequence ID" value="CAF5173226.1"/>
    <property type="molecule type" value="Genomic_DNA"/>
</dbReference>
<comment type="caution">
    <text evidence="1">The sequence shown here is derived from an EMBL/GenBank/DDBJ whole genome shotgun (WGS) entry which is preliminary data.</text>
</comment>
<sequence length="53" mass="5836">IKKEKDDLAGEIALCCYNKFNELSSRGKSSSDEWTPLAAFLAVNENNQIDTAS</sequence>
<feature type="non-terminal residue" evidence="1">
    <location>
        <position position="1"/>
    </location>
</feature>
<reference evidence="1" key="1">
    <citation type="submission" date="2021-02" db="EMBL/GenBank/DDBJ databases">
        <authorList>
            <person name="Nowell W R."/>
        </authorList>
    </citation>
    <scope>NUCLEOTIDE SEQUENCE</scope>
</reference>